<dbReference type="Gene3D" id="2.60.120.200">
    <property type="match status" value="1"/>
</dbReference>
<reference evidence="15 16" key="1">
    <citation type="journal article" date="2015" name="Proc. Natl. Acad. Sci. U.S.A.">
        <title>The resurrection genome of Boea hygrometrica: A blueprint for survival of dehydration.</title>
        <authorList>
            <person name="Xiao L."/>
            <person name="Yang G."/>
            <person name="Zhang L."/>
            <person name="Yang X."/>
            <person name="Zhao S."/>
            <person name="Ji Z."/>
            <person name="Zhou Q."/>
            <person name="Hu M."/>
            <person name="Wang Y."/>
            <person name="Chen M."/>
            <person name="Xu Y."/>
            <person name="Jin H."/>
            <person name="Xiao X."/>
            <person name="Hu G."/>
            <person name="Bao F."/>
            <person name="Hu Y."/>
            <person name="Wan P."/>
            <person name="Li L."/>
            <person name="Deng X."/>
            <person name="Kuang T."/>
            <person name="Xiang C."/>
            <person name="Zhu J.K."/>
            <person name="Oliver M.J."/>
            <person name="He Y."/>
        </authorList>
    </citation>
    <scope>NUCLEOTIDE SEQUENCE [LARGE SCALE GENOMIC DNA]</scope>
    <source>
        <strain evidence="16">cv. XS01</strain>
    </source>
</reference>
<evidence type="ECO:0000259" key="14">
    <source>
        <dbReference type="PROSITE" id="PS51304"/>
    </source>
</evidence>
<evidence type="ECO:0000313" key="15">
    <source>
        <dbReference type="EMBL" id="KZV58649.1"/>
    </source>
</evidence>
<dbReference type="SMART" id="SM00908">
    <property type="entry name" value="Gal-bind_lectin"/>
    <property type="match status" value="1"/>
</dbReference>
<dbReference type="GO" id="GO:0000139">
    <property type="term" value="C:Golgi membrane"/>
    <property type="evidence" value="ECO:0007669"/>
    <property type="project" value="UniProtKB-SubCell"/>
</dbReference>
<keyword evidence="11 13" id="KW-0472">Membrane</keyword>
<keyword evidence="6 15" id="KW-0808">Transferase</keyword>
<dbReference type="EC" id="2.4.1.-" evidence="13"/>
<evidence type="ECO:0000256" key="3">
    <source>
        <dbReference type="ARBA" id="ARBA00004922"/>
    </source>
</evidence>
<sequence>MRKWTGGLFIVGLAFILVLSYSFVGKPKSPKKQSAYEFFNVHPPQEGNSDADDELSLAKTKRLQVVRKKPQLINVQGLTDLYSLSENVTDQESHALLVWKKLRFLFARSDALPETAQGIKEALGIWKDLLPMIEKDKALRFGDITASEACPYFVKASDNELEIPCGLVEDSSITLIGIPDSEKDSFQIELIGQRFNEELNPPIVLQYKVFLPGENLTKEPFTIQNSWTKESGWGKEERCPDHRMSGISRVDGLIKCNIQIGQRAAEESSNASRPTHSKFANVSGGAVSASTALHFVEGNPFTASLWVGSEGFHMTVNGRHETSFAHRHKLEPWLVNRVNVTGGLTIMSLLAKGLPVTEDVDLADAQNLKAPSLSTKKVALLIGVFSAANNFERRMAIRRTWMKYDSINSGDVAVRFFIGLHVNKEVNFKLWKEAQAYNDIQLMPFVDYYSLLTYKTIAICILGVSIFILQMDTFHMKLAKKISISFFLSYSWSIVVPCA</sequence>
<evidence type="ECO:0000256" key="5">
    <source>
        <dbReference type="ARBA" id="ARBA00022676"/>
    </source>
</evidence>
<comment type="subcellular location">
    <subcellularLocation>
        <location evidence="2 13">Golgi apparatus membrane</location>
        <topology evidence="2 13">Single-pass type II membrane protein</topology>
    </subcellularLocation>
</comment>
<evidence type="ECO:0000256" key="9">
    <source>
        <dbReference type="ARBA" id="ARBA00022989"/>
    </source>
</evidence>
<name>A0A2Z7DKE7_9LAMI</name>
<evidence type="ECO:0000256" key="8">
    <source>
        <dbReference type="ARBA" id="ARBA00022968"/>
    </source>
</evidence>
<dbReference type="GO" id="GO:0030246">
    <property type="term" value="F:carbohydrate binding"/>
    <property type="evidence" value="ECO:0007669"/>
    <property type="project" value="InterPro"/>
</dbReference>
<keyword evidence="5 13" id="KW-0328">Glycosyltransferase</keyword>
<evidence type="ECO:0000256" key="12">
    <source>
        <dbReference type="ARBA" id="ARBA00023211"/>
    </source>
</evidence>
<evidence type="ECO:0000256" key="11">
    <source>
        <dbReference type="ARBA" id="ARBA00023136"/>
    </source>
</evidence>
<dbReference type="InterPro" id="IPR013320">
    <property type="entry name" value="ConA-like_dom_sf"/>
</dbReference>
<keyword evidence="10 13" id="KW-0333">Golgi apparatus</keyword>
<comment type="pathway">
    <text evidence="3">Protein modification; protein glycosylation.</text>
</comment>
<keyword evidence="9 13" id="KW-1133">Transmembrane helix</keyword>
<evidence type="ECO:0000256" key="6">
    <source>
        <dbReference type="ARBA" id="ARBA00022679"/>
    </source>
</evidence>
<protein>
    <recommendedName>
        <fullName evidence="13">Hexosyltransferase</fullName>
        <ecNumber evidence="13">2.4.1.-</ecNumber>
    </recommendedName>
</protein>
<dbReference type="GO" id="GO:1901137">
    <property type="term" value="P:carbohydrate derivative biosynthetic process"/>
    <property type="evidence" value="ECO:0007669"/>
    <property type="project" value="UniProtKB-ARBA"/>
</dbReference>
<evidence type="ECO:0000313" key="16">
    <source>
        <dbReference type="Proteomes" id="UP000250235"/>
    </source>
</evidence>
<comment type="similarity">
    <text evidence="4 13">Belongs to the glycosyltransferase 31 family.</text>
</comment>
<dbReference type="InterPro" id="IPR002659">
    <property type="entry name" value="Glyco_trans_31"/>
</dbReference>
<evidence type="ECO:0000256" key="10">
    <source>
        <dbReference type="ARBA" id="ARBA00023034"/>
    </source>
</evidence>
<dbReference type="Pfam" id="PF01762">
    <property type="entry name" value="Galactosyl_T"/>
    <property type="match status" value="1"/>
</dbReference>
<evidence type="ECO:0000256" key="1">
    <source>
        <dbReference type="ARBA" id="ARBA00001936"/>
    </source>
</evidence>
<dbReference type="OrthoDB" id="2139606at2759"/>
<dbReference type="GO" id="GO:0008378">
    <property type="term" value="F:galactosyltransferase activity"/>
    <property type="evidence" value="ECO:0007669"/>
    <property type="project" value="UniProtKB-ARBA"/>
</dbReference>
<dbReference type="Proteomes" id="UP000250235">
    <property type="component" value="Unassembled WGS sequence"/>
</dbReference>
<keyword evidence="12 13" id="KW-0464">Manganese</keyword>
<evidence type="ECO:0000256" key="4">
    <source>
        <dbReference type="ARBA" id="ARBA00008661"/>
    </source>
</evidence>
<evidence type="ECO:0000256" key="7">
    <source>
        <dbReference type="ARBA" id="ARBA00022692"/>
    </source>
</evidence>
<dbReference type="Pfam" id="PF00337">
    <property type="entry name" value="Gal-bind_lectin"/>
    <property type="match status" value="1"/>
</dbReference>
<dbReference type="SUPFAM" id="SSF49899">
    <property type="entry name" value="Concanavalin A-like lectins/glucanases"/>
    <property type="match status" value="1"/>
</dbReference>
<organism evidence="15 16">
    <name type="scientific">Dorcoceras hygrometricum</name>
    <dbReference type="NCBI Taxonomy" id="472368"/>
    <lineage>
        <taxon>Eukaryota</taxon>
        <taxon>Viridiplantae</taxon>
        <taxon>Streptophyta</taxon>
        <taxon>Embryophyta</taxon>
        <taxon>Tracheophyta</taxon>
        <taxon>Spermatophyta</taxon>
        <taxon>Magnoliopsida</taxon>
        <taxon>eudicotyledons</taxon>
        <taxon>Gunneridae</taxon>
        <taxon>Pentapetalae</taxon>
        <taxon>asterids</taxon>
        <taxon>lamiids</taxon>
        <taxon>Lamiales</taxon>
        <taxon>Gesneriaceae</taxon>
        <taxon>Didymocarpoideae</taxon>
        <taxon>Trichosporeae</taxon>
        <taxon>Loxocarpinae</taxon>
        <taxon>Dorcoceras</taxon>
    </lineage>
</organism>
<feature type="domain" description="Galectin" evidence="14">
    <location>
        <begin position="159"/>
        <end position="352"/>
    </location>
</feature>
<dbReference type="InterPro" id="IPR001079">
    <property type="entry name" value="Galectin_CRD"/>
</dbReference>
<dbReference type="PANTHER" id="PTHR11214:SF3">
    <property type="entry name" value="BETA-1,3-GALACTOSYLTRANSFERASE 6"/>
    <property type="match status" value="1"/>
</dbReference>
<gene>
    <name evidence="15" type="ORF">F511_26080</name>
</gene>
<dbReference type="UniPathway" id="UPA00378"/>
<dbReference type="EMBL" id="KQ986420">
    <property type="protein sequence ID" value="KZV58649.1"/>
    <property type="molecule type" value="Genomic_DNA"/>
</dbReference>
<evidence type="ECO:0000256" key="2">
    <source>
        <dbReference type="ARBA" id="ARBA00004323"/>
    </source>
</evidence>
<dbReference type="PANTHER" id="PTHR11214">
    <property type="entry name" value="BETA-1,3-N-ACETYLGLUCOSAMINYLTRANSFERASE"/>
    <property type="match status" value="1"/>
</dbReference>
<comment type="cofactor">
    <cofactor evidence="1 13">
        <name>Mn(2+)</name>
        <dbReference type="ChEBI" id="CHEBI:29035"/>
    </cofactor>
</comment>
<keyword evidence="16" id="KW-1185">Reference proteome</keyword>
<evidence type="ECO:0000256" key="13">
    <source>
        <dbReference type="RuleBase" id="RU363063"/>
    </source>
</evidence>
<keyword evidence="8 13" id="KW-0735">Signal-anchor</keyword>
<dbReference type="AlphaFoldDB" id="A0A2Z7DKE7"/>
<feature type="transmembrane region" description="Helical" evidence="13">
    <location>
        <begin position="448"/>
        <end position="469"/>
    </location>
</feature>
<proteinExistence type="inferred from homology"/>
<accession>A0A2Z7DKE7</accession>
<dbReference type="PROSITE" id="PS51304">
    <property type="entry name" value="GALECTIN"/>
    <property type="match status" value="1"/>
</dbReference>
<keyword evidence="7 13" id="KW-0812">Transmembrane</keyword>